<dbReference type="AlphaFoldDB" id="A0A5N0EIT9"/>
<gene>
    <name evidence="7" type="ORF">F3087_12950</name>
</gene>
<evidence type="ECO:0000259" key="6">
    <source>
        <dbReference type="Pfam" id="PF06271"/>
    </source>
</evidence>
<reference evidence="7 8" key="1">
    <citation type="submission" date="2019-09" db="EMBL/GenBank/DDBJ databases">
        <authorList>
            <person name="Wang X."/>
        </authorList>
    </citation>
    <scope>NUCLEOTIDE SEQUENCE [LARGE SCALE GENOMIC DNA]</scope>
    <source>
        <strain evidence="7 8">CICC 11023</strain>
    </source>
</reference>
<dbReference type="GO" id="GO:0016020">
    <property type="term" value="C:membrane"/>
    <property type="evidence" value="ECO:0007669"/>
    <property type="project" value="UniProtKB-SubCell"/>
</dbReference>
<feature type="transmembrane region" description="Helical" evidence="5">
    <location>
        <begin position="74"/>
        <end position="97"/>
    </location>
</feature>
<name>A0A5N0EIT9_9NOCA</name>
<sequence>MPGAPPTDPRFRHEPVVARWVAPSFRCWARGSAVCTMWCVSAPYVDPATATSGRTRQSRRANVWVPEEAGENRLALAAMTDGLLAFFIALALAVRVFHAEAGIAEFAPVFLPCLFAVSFANHVFGTLIFRGSLAKFLFGMRVLRWKDGRRPRVWQTVGRWLFGYVVIVCQFLLEGASVGQACGLRTVRRRDERR</sequence>
<evidence type="ECO:0000256" key="4">
    <source>
        <dbReference type="ARBA" id="ARBA00023136"/>
    </source>
</evidence>
<keyword evidence="2 5" id="KW-0812">Transmembrane</keyword>
<keyword evidence="4 5" id="KW-0472">Membrane</keyword>
<organism evidence="7 8">
    <name type="scientific">Nocardia colli</name>
    <dbReference type="NCBI Taxonomy" id="2545717"/>
    <lineage>
        <taxon>Bacteria</taxon>
        <taxon>Bacillati</taxon>
        <taxon>Actinomycetota</taxon>
        <taxon>Actinomycetes</taxon>
        <taxon>Mycobacteriales</taxon>
        <taxon>Nocardiaceae</taxon>
        <taxon>Nocardia</taxon>
    </lineage>
</organism>
<evidence type="ECO:0000256" key="3">
    <source>
        <dbReference type="ARBA" id="ARBA00022989"/>
    </source>
</evidence>
<keyword evidence="3 5" id="KW-1133">Transmembrane helix</keyword>
<feature type="transmembrane region" description="Helical" evidence="5">
    <location>
        <begin position="109"/>
        <end position="129"/>
    </location>
</feature>
<comment type="subcellular location">
    <subcellularLocation>
        <location evidence="1">Membrane</location>
        <topology evidence="1">Multi-pass membrane protein</topology>
    </subcellularLocation>
</comment>
<evidence type="ECO:0000256" key="5">
    <source>
        <dbReference type="SAM" id="Phobius"/>
    </source>
</evidence>
<feature type="domain" description="RDD" evidence="6">
    <location>
        <begin position="76"/>
        <end position="169"/>
    </location>
</feature>
<feature type="transmembrane region" description="Helical" evidence="5">
    <location>
        <begin position="161"/>
        <end position="184"/>
    </location>
</feature>
<evidence type="ECO:0000313" key="7">
    <source>
        <dbReference type="EMBL" id="KAA8887985.1"/>
    </source>
</evidence>
<accession>A0A5N0EIT9</accession>
<evidence type="ECO:0000256" key="1">
    <source>
        <dbReference type="ARBA" id="ARBA00004141"/>
    </source>
</evidence>
<dbReference type="OrthoDB" id="3536214at2"/>
<keyword evidence="8" id="KW-1185">Reference proteome</keyword>
<protein>
    <recommendedName>
        <fullName evidence="6">RDD domain-containing protein</fullName>
    </recommendedName>
</protein>
<comment type="caution">
    <text evidence="7">The sequence shown here is derived from an EMBL/GenBank/DDBJ whole genome shotgun (WGS) entry which is preliminary data.</text>
</comment>
<dbReference type="InterPro" id="IPR010432">
    <property type="entry name" value="RDD"/>
</dbReference>
<evidence type="ECO:0000256" key="2">
    <source>
        <dbReference type="ARBA" id="ARBA00022692"/>
    </source>
</evidence>
<dbReference type="EMBL" id="VXLC01000004">
    <property type="protein sequence ID" value="KAA8887985.1"/>
    <property type="molecule type" value="Genomic_DNA"/>
</dbReference>
<dbReference type="Pfam" id="PF06271">
    <property type="entry name" value="RDD"/>
    <property type="match status" value="1"/>
</dbReference>
<proteinExistence type="predicted"/>
<dbReference type="Proteomes" id="UP000323876">
    <property type="component" value="Unassembled WGS sequence"/>
</dbReference>
<evidence type="ECO:0000313" key="8">
    <source>
        <dbReference type="Proteomes" id="UP000323876"/>
    </source>
</evidence>